<feature type="compositionally biased region" description="Polar residues" evidence="1">
    <location>
        <begin position="61"/>
        <end position="96"/>
    </location>
</feature>
<keyword evidence="2" id="KW-0472">Membrane</keyword>
<dbReference type="KEGG" id="sgh:107553102"/>
<protein>
    <submittedName>
        <fullName evidence="4">Mucin-15-like</fullName>
    </submittedName>
</protein>
<dbReference type="RefSeq" id="XP_016090711.1">
    <property type="nucleotide sequence ID" value="XM_016235225.1"/>
</dbReference>
<reference evidence="4" key="1">
    <citation type="submission" date="2025-08" db="UniProtKB">
        <authorList>
            <consortium name="Ensembl"/>
        </authorList>
    </citation>
    <scope>IDENTIFICATION</scope>
</reference>
<dbReference type="GeneID" id="107553102"/>
<name>A0A672Q3L9_SINGR</name>
<dbReference type="RefSeq" id="XP_016090710.1">
    <property type="nucleotide sequence ID" value="XM_016235224.1"/>
</dbReference>
<feature type="compositionally biased region" description="Low complexity" evidence="1">
    <location>
        <begin position="127"/>
        <end position="142"/>
    </location>
</feature>
<feature type="chain" id="PRO_5025338256" evidence="3">
    <location>
        <begin position="24"/>
        <end position="366"/>
    </location>
</feature>
<feature type="signal peptide" evidence="3">
    <location>
        <begin position="1"/>
        <end position="23"/>
    </location>
</feature>
<evidence type="ECO:0000256" key="1">
    <source>
        <dbReference type="SAM" id="MobiDB-lite"/>
    </source>
</evidence>
<evidence type="ECO:0000256" key="2">
    <source>
        <dbReference type="SAM" id="Phobius"/>
    </source>
</evidence>
<keyword evidence="2" id="KW-1133">Transmembrane helix</keyword>
<dbReference type="AlphaFoldDB" id="A0A672Q3L9"/>
<feature type="compositionally biased region" description="Basic and acidic residues" evidence="1">
    <location>
        <begin position="38"/>
        <end position="60"/>
    </location>
</feature>
<evidence type="ECO:0000256" key="3">
    <source>
        <dbReference type="SAM" id="SignalP"/>
    </source>
</evidence>
<keyword evidence="2" id="KW-0812">Transmembrane</keyword>
<feature type="compositionally biased region" description="Low complexity" evidence="1">
    <location>
        <begin position="167"/>
        <end position="179"/>
    </location>
</feature>
<dbReference type="OrthoDB" id="9950822at2759"/>
<feature type="compositionally biased region" description="Low complexity" evidence="1">
    <location>
        <begin position="196"/>
        <end position="207"/>
    </location>
</feature>
<keyword evidence="5" id="KW-1185">Reference proteome</keyword>
<evidence type="ECO:0000313" key="5">
    <source>
        <dbReference type="Proteomes" id="UP000472262"/>
    </source>
</evidence>
<dbReference type="Ensembl" id="ENSSGRT00000074943.1">
    <property type="protein sequence ID" value="ENSSGRP00000070347.1"/>
    <property type="gene ID" value="ENSSGRG00000035978.1"/>
</dbReference>
<dbReference type="InParanoid" id="A0A672Q3L9"/>
<proteinExistence type="predicted"/>
<evidence type="ECO:0000313" key="4">
    <source>
        <dbReference type="Ensembl" id="ENSSGRP00000070347.1"/>
    </source>
</evidence>
<feature type="region of interest" description="Disordered" evidence="1">
    <location>
        <begin position="25"/>
        <end position="276"/>
    </location>
</feature>
<dbReference type="Proteomes" id="UP000472262">
    <property type="component" value="Unassembled WGS sequence"/>
</dbReference>
<keyword evidence="3" id="KW-0732">Signal</keyword>
<feature type="transmembrane region" description="Helical" evidence="2">
    <location>
        <begin position="283"/>
        <end position="305"/>
    </location>
</feature>
<gene>
    <name evidence="4" type="primary">LOC107553102</name>
</gene>
<feature type="compositionally biased region" description="Polar residues" evidence="1">
    <location>
        <begin position="265"/>
        <end position="275"/>
    </location>
</feature>
<reference evidence="4" key="2">
    <citation type="submission" date="2025-09" db="UniProtKB">
        <authorList>
            <consortium name="Ensembl"/>
        </authorList>
    </citation>
    <scope>IDENTIFICATION</scope>
</reference>
<organism evidence="4 5">
    <name type="scientific">Sinocyclocheilus grahami</name>
    <name type="common">Dianchi golden-line fish</name>
    <name type="synonym">Barbus grahami</name>
    <dbReference type="NCBI Taxonomy" id="75366"/>
    <lineage>
        <taxon>Eukaryota</taxon>
        <taxon>Metazoa</taxon>
        <taxon>Chordata</taxon>
        <taxon>Craniata</taxon>
        <taxon>Vertebrata</taxon>
        <taxon>Euteleostomi</taxon>
        <taxon>Actinopterygii</taxon>
        <taxon>Neopterygii</taxon>
        <taxon>Teleostei</taxon>
        <taxon>Ostariophysi</taxon>
        <taxon>Cypriniformes</taxon>
        <taxon>Cyprinidae</taxon>
        <taxon>Cyprininae</taxon>
        <taxon>Sinocyclocheilus</taxon>
    </lineage>
</organism>
<accession>A0A672Q3L9</accession>
<sequence length="366" mass="39373">MKLPLGITLALFLILQTFRQASTQIPEDWERNNGTTGDKGKQPHSEEITAKPTGESKEDIQSNVDAQANPESGTENEGQPFGTFNYSGGGEQNSTKLDLMPEQSVADTEEASSEGPIATTTPPPMIALNSSSELSDTSAESNETLTQDTDTSTPEPEHTNESTLIDTYTSPQPETTTTESSHDESGSGYLPSDDVPTNSTTKSPTTTTKDESIQNKTTVSPTEPPVHRTTTAVIPPAVSKNVTTPAPDSEDTNQTEPTDTRGNSERGLSSDVSDVTESKKGQAWTVVLVIGIIVGVLALGAFIILNQRNKKDFSHRKLVEEMSPDPVLRLDNSEPLDLKFDGFGYYNPGLQGDNIQMSNFPQGHSK</sequence>
<dbReference type="OMA" id="EYPSEPV"/>
<feature type="compositionally biased region" description="Polar residues" evidence="1">
    <location>
        <begin position="143"/>
        <end position="154"/>
    </location>
</feature>